<dbReference type="RefSeq" id="XP_003667815.1">
    <property type="nucleotide sequence ID" value="XM_003667767.1"/>
</dbReference>
<proteinExistence type="inferred from homology"/>
<dbReference type="eggNOG" id="KOG0858">
    <property type="taxonomic scope" value="Eukaryota"/>
</dbReference>
<evidence type="ECO:0000313" key="10">
    <source>
        <dbReference type="Proteomes" id="UP000000689"/>
    </source>
</evidence>
<evidence type="ECO:0000313" key="9">
    <source>
        <dbReference type="EMBL" id="CCD22572.1"/>
    </source>
</evidence>
<evidence type="ECO:0000256" key="7">
    <source>
        <dbReference type="RuleBase" id="RU363059"/>
    </source>
</evidence>
<comment type="function">
    <text evidence="7">May be involved in the degradation of misfolded endoplasmic reticulum (ER) luminal proteins.</text>
</comment>
<accession>G0W434</accession>
<dbReference type="GO" id="GO:0006950">
    <property type="term" value="P:response to stress"/>
    <property type="evidence" value="ECO:0007669"/>
    <property type="project" value="UniProtKB-ARBA"/>
</dbReference>
<keyword evidence="6 7" id="KW-0472">Membrane</keyword>
<feature type="compositionally biased region" description="Basic and acidic residues" evidence="8">
    <location>
        <begin position="374"/>
        <end position="393"/>
    </location>
</feature>
<dbReference type="Proteomes" id="UP000000689">
    <property type="component" value="Chromosome 1"/>
</dbReference>
<comment type="similarity">
    <text evidence="2 7">Belongs to the derlin family.</text>
</comment>
<comment type="caution">
    <text evidence="7">Lacks conserved residue(s) required for the propagation of feature annotation.</text>
</comment>
<dbReference type="GeneID" id="11493421"/>
<evidence type="ECO:0000256" key="1">
    <source>
        <dbReference type="ARBA" id="ARBA00004477"/>
    </source>
</evidence>
<dbReference type="HOGENOM" id="CLU_059047_0_0_1"/>
<dbReference type="KEGG" id="ndi:NDAI_0A04150"/>
<organism evidence="9 10">
    <name type="scientific">Naumovozyma dairenensis (strain ATCC 10597 / BCRC 20456 / CBS 421 / NBRC 0211 / NRRL Y-12639)</name>
    <name type="common">Saccharomyces dairenensis</name>
    <dbReference type="NCBI Taxonomy" id="1071378"/>
    <lineage>
        <taxon>Eukaryota</taxon>
        <taxon>Fungi</taxon>
        <taxon>Dikarya</taxon>
        <taxon>Ascomycota</taxon>
        <taxon>Saccharomycotina</taxon>
        <taxon>Saccharomycetes</taxon>
        <taxon>Saccharomycetales</taxon>
        <taxon>Saccharomycetaceae</taxon>
        <taxon>Naumovozyma</taxon>
    </lineage>
</organism>
<feature type="transmembrane region" description="Helical" evidence="7">
    <location>
        <begin position="34"/>
        <end position="56"/>
    </location>
</feature>
<evidence type="ECO:0000256" key="3">
    <source>
        <dbReference type="ARBA" id="ARBA00022692"/>
    </source>
</evidence>
<evidence type="ECO:0000256" key="6">
    <source>
        <dbReference type="ARBA" id="ARBA00023136"/>
    </source>
</evidence>
<evidence type="ECO:0000256" key="2">
    <source>
        <dbReference type="ARBA" id="ARBA00008917"/>
    </source>
</evidence>
<dbReference type="STRING" id="1071378.G0W434"/>
<gene>
    <name evidence="9" type="primary">NDAI0A04150</name>
    <name evidence="9" type="ordered locus">NDAI_0A04150</name>
</gene>
<dbReference type="OrthoDB" id="19102at2759"/>
<feature type="compositionally biased region" description="Basic and acidic residues" evidence="8">
    <location>
        <begin position="347"/>
        <end position="364"/>
    </location>
</feature>
<dbReference type="Pfam" id="PF04511">
    <property type="entry name" value="DER1"/>
    <property type="match status" value="1"/>
</dbReference>
<feature type="transmembrane region" description="Helical" evidence="7">
    <location>
        <begin position="116"/>
        <end position="135"/>
    </location>
</feature>
<dbReference type="PANTHER" id="PTHR11009">
    <property type="entry name" value="DER1-LIKE PROTEIN, DERLIN"/>
    <property type="match status" value="1"/>
</dbReference>
<keyword evidence="3 7" id="KW-0812">Transmembrane</keyword>
<evidence type="ECO:0000256" key="8">
    <source>
        <dbReference type="SAM" id="MobiDB-lite"/>
    </source>
</evidence>
<feature type="transmembrane region" description="Helical" evidence="7">
    <location>
        <begin position="68"/>
        <end position="87"/>
    </location>
</feature>
<keyword evidence="5 7" id="KW-1133">Transmembrane helix</keyword>
<feature type="compositionally biased region" description="Basic and acidic residues" evidence="8">
    <location>
        <begin position="296"/>
        <end position="308"/>
    </location>
</feature>
<feature type="region of interest" description="Disordered" evidence="8">
    <location>
        <begin position="286"/>
        <end position="317"/>
    </location>
</feature>
<reference evidence="9 10" key="1">
    <citation type="journal article" date="2011" name="Proc. Natl. Acad. Sci. U.S.A.">
        <title>Evolutionary erosion of yeast sex chromosomes by mating-type switching accidents.</title>
        <authorList>
            <person name="Gordon J.L."/>
            <person name="Armisen D."/>
            <person name="Proux-Wera E."/>
            <person name="Oheigeartaigh S.S."/>
            <person name="Byrne K.P."/>
            <person name="Wolfe K.H."/>
        </authorList>
    </citation>
    <scope>NUCLEOTIDE SEQUENCE [LARGE SCALE GENOMIC DNA]</scope>
    <source>
        <strain evidence="10">ATCC 10597 / BCRC 20456 / CBS 421 / NBRC 0211 / NRRL Y-12639</strain>
    </source>
</reference>
<feature type="region of interest" description="Disordered" evidence="8">
    <location>
        <begin position="344"/>
        <end position="393"/>
    </location>
</feature>
<comment type="subcellular location">
    <subcellularLocation>
        <location evidence="1 7">Endoplasmic reticulum membrane</location>
        <topology evidence="1 7">Multi-pass membrane protein</topology>
    </subcellularLocation>
</comment>
<protein>
    <recommendedName>
        <fullName evidence="7">Derlin</fullName>
    </recommendedName>
</protein>
<keyword evidence="10" id="KW-1185">Reference proteome</keyword>
<sequence>MPPKKLHTLHPNDTGNDSALLALFYGVPPVTRTVLLLFSVVTSIVALQLIPTGYLIYSWSDTFKHFQLWRILTSSLILPLQITNLLMELYNFYSRSIDLEQNRFLISSSTNPSIDYAYYIAVSMVSIAISSSLVVGRQYSFVLSSPFTTCITCTWAIDNANKKILYYGIIPVYGKYLPLIQLVTSFIFDQNGFYVCLTGLSTSYLFACLDTGSWGPIWGWLRGKQPNYGIAPAGKFGAPVWFIHLYQACFGEQEIYGVMRSDGYVKRNSKKKSTFKSTFASLTKGGGQRLGSLDETQGKKAENKDVTKKGKAGGVNKVEAEATTKLKRLSPTEEREKRVAALLQRRKLQEEEEKNKLEKEHRGTEILATAVETTNKEDVHSTKNSKKVPEEKK</sequence>
<evidence type="ECO:0000256" key="4">
    <source>
        <dbReference type="ARBA" id="ARBA00022824"/>
    </source>
</evidence>
<dbReference type="OMA" id="PDCLWFT"/>
<keyword evidence="4 7" id="KW-0256">Endoplasmic reticulum</keyword>
<name>G0W434_NAUDC</name>
<dbReference type="InterPro" id="IPR007599">
    <property type="entry name" value="DER1"/>
</dbReference>
<dbReference type="GO" id="GO:0005789">
    <property type="term" value="C:endoplasmic reticulum membrane"/>
    <property type="evidence" value="ECO:0007669"/>
    <property type="project" value="UniProtKB-SubCell"/>
</dbReference>
<evidence type="ECO:0000256" key="5">
    <source>
        <dbReference type="ARBA" id="ARBA00022989"/>
    </source>
</evidence>
<dbReference type="EMBL" id="HE580267">
    <property type="protein sequence ID" value="CCD22572.1"/>
    <property type="molecule type" value="Genomic_DNA"/>
</dbReference>
<dbReference type="AlphaFoldDB" id="G0W434"/>